<proteinExistence type="predicted"/>
<dbReference type="Pfam" id="PF01402">
    <property type="entry name" value="RHH_1"/>
    <property type="match status" value="1"/>
</dbReference>
<reference evidence="3" key="1">
    <citation type="journal article" date="2024" name="Toxins">
        <title>Genome Sequence Analysis of Native Xenorhabdus Strains Isolated from Entomopathogenic Nematodes in Argentina.</title>
        <authorList>
            <person name="Palma L."/>
            <person name="Frizzo L."/>
            <person name="Kaiser S."/>
            <person name="Berry C."/>
            <person name="Caballero P."/>
            <person name="Bode H.B."/>
            <person name="Del Valle E.E."/>
        </authorList>
    </citation>
    <scope>NUCLEOTIDE SEQUENCE [LARGE SCALE GENOMIC DNA]</scope>
    <source>
        <strain evidence="3">Reich</strain>
    </source>
</reference>
<evidence type="ECO:0000313" key="2">
    <source>
        <dbReference type="EMBL" id="MDX7998382.1"/>
    </source>
</evidence>
<evidence type="ECO:0000313" key="3">
    <source>
        <dbReference type="Proteomes" id="UP001271640"/>
    </source>
</evidence>
<organism evidence="2 3">
    <name type="scientific">Xenorhabdus littoralis</name>
    <dbReference type="NCBI Taxonomy" id="2582835"/>
    <lineage>
        <taxon>Bacteria</taxon>
        <taxon>Pseudomonadati</taxon>
        <taxon>Pseudomonadota</taxon>
        <taxon>Gammaproteobacteria</taxon>
        <taxon>Enterobacterales</taxon>
        <taxon>Morganellaceae</taxon>
        <taxon>Xenorhabdus</taxon>
    </lineage>
</organism>
<keyword evidence="3" id="KW-1185">Reference proteome</keyword>
<name>A0ABU4SI96_9GAMM</name>
<accession>A0ABU4SI96</accession>
<dbReference type="InterPro" id="IPR010985">
    <property type="entry name" value="Ribbon_hlx_hlx"/>
</dbReference>
<gene>
    <name evidence="2" type="ORF">FE394_04015</name>
</gene>
<sequence>MTTKTMSVKLDTVLQDKIKSLAGIRRRSAHWLMKEAISQYVEREEKREIVKQEAYSSWAEYQRTGLHVTFEEADEWLSTLEEGKDAEAPECHQ</sequence>
<dbReference type="Proteomes" id="UP001271640">
    <property type="component" value="Unassembled WGS sequence"/>
</dbReference>
<dbReference type="CDD" id="cd22233">
    <property type="entry name" value="RHH_CopAso-like"/>
    <property type="match status" value="1"/>
</dbReference>
<dbReference type="InterPro" id="IPR013321">
    <property type="entry name" value="Arc_rbn_hlx_hlx"/>
</dbReference>
<dbReference type="InterPro" id="IPR002145">
    <property type="entry name" value="CopG"/>
</dbReference>
<evidence type="ECO:0000259" key="1">
    <source>
        <dbReference type="Pfam" id="PF01402"/>
    </source>
</evidence>
<dbReference type="SUPFAM" id="SSF47598">
    <property type="entry name" value="Ribbon-helix-helix"/>
    <property type="match status" value="1"/>
</dbReference>
<dbReference type="EMBL" id="VCDP01000011">
    <property type="protein sequence ID" value="MDX7998382.1"/>
    <property type="molecule type" value="Genomic_DNA"/>
</dbReference>
<feature type="domain" description="Ribbon-helix-helix protein CopG" evidence="1">
    <location>
        <begin position="7"/>
        <end position="44"/>
    </location>
</feature>
<protein>
    <submittedName>
        <fullName evidence="2">Ribbon-helix-helix protein, CopG family</fullName>
    </submittedName>
</protein>
<comment type="caution">
    <text evidence="2">The sequence shown here is derived from an EMBL/GenBank/DDBJ whole genome shotgun (WGS) entry which is preliminary data.</text>
</comment>
<dbReference type="Gene3D" id="1.10.1220.10">
    <property type="entry name" value="Met repressor-like"/>
    <property type="match status" value="1"/>
</dbReference>
<dbReference type="RefSeq" id="WP_319925126.1">
    <property type="nucleotide sequence ID" value="NZ_VCDP01000011.1"/>
</dbReference>